<keyword evidence="3" id="KW-1185">Reference proteome</keyword>
<dbReference type="AlphaFoldDB" id="A0ABD1ULG7"/>
<protein>
    <submittedName>
        <fullName evidence="2">Serine/arginine repetitive matrix protein 2</fullName>
    </submittedName>
</protein>
<proteinExistence type="predicted"/>
<gene>
    <name evidence="2" type="ORF">Adt_10372</name>
</gene>
<evidence type="ECO:0000313" key="3">
    <source>
        <dbReference type="Proteomes" id="UP001604336"/>
    </source>
</evidence>
<dbReference type="EMBL" id="JBFOLK010000003">
    <property type="protein sequence ID" value="KAL2525318.1"/>
    <property type="molecule type" value="Genomic_DNA"/>
</dbReference>
<accession>A0ABD1ULG7</accession>
<sequence length="120" mass="14332">MIKGKRKMEDENWDEQPMGMSRKFDTGKEADRYGSKIESESPSRSFRNKEHCSKESRPFRSSGGYNVDDGECRDRNRSRSELHHENRRDERDYYECYGKGRKEKRKANTRNLKKIEITCV</sequence>
<feature type="compositionally biased region" description="Basic and acidic residues" evidence="1">
    <location>
        <begin position="70"/>
        <end position="89"/>
    </location>
</feature>
<evidence type="ECO:0000313" key="2">
    <source>
        <dbReference type="EMBL" id="KAL2525318.1"/>
    </source>
</evidence>
<reference evidence="3" key="1">
    <citation type="submission" date="2024-07" db="EMBL/GenBank/DDBJ databases">
        <title>Two chromosome-level genome assemblies of Korean endemic species Abeliophyllum distichum and Forsythia ovata (Oleaceae).</title>
        <authorList>
            <person name="Jang H."/>
        </authorList>
    </citation>
    <scope>NUCLEOTIDE SEQUENCE [LARGE SCALE GENOMIC DNA]</scope>
</reference>
<evidence type="ECO:0000256" key="1">
    <source>
        <dbReference type="SAM" id="MobiDB-lite"/>
    </source>
</evidence>
<feature type="compositionally biased region" description="Basic and acidic residues" evidence="1">
    <location>
        <begin position="22"/>
        <end position="58"/>
    </location>
</feature>
<feature type="region of interest" description="Disordered" evidence="1">
    <location>
        <begin position="1"/>
        <end position="89"/>
    </location>
</feature>
<name>A0ABD1ULG7_9LAMI</name>
<comment type="caution">
    <text evidence="2">The sequence shown here is derived from an EMBL/GenBank/DDBJ whole genome shotgun (WGS) entry which is preliminary data.</text>
</comment>
<organism evidence="2 3">
    <name type="scientific">Abeliophyllum distichum</name>
    <dbReference type="NCBI Taxonomy" id="126358"/>
    <lineage>
        <taxon>Eukaryota</taxon>
        <taxon>Viridiplantae</taxon>
        <taxon>Streptophyta</taxon>
        <taxon>Embryophyta</taxon>
        <taxon>Tracheophyta</taxon>
        <taxon>Spermatophyta</taxon>
        <taxon>Magnoliopsida</taxon>
        <taxon>eudicotyledons</taxon>
        <taxon>Gunneridae</taxon>
        <taxon>Pentapetalae</taxon>
        <taxon>asterids</taxon>
        <taxon>lamiids</taxon>
        <taxon>Lamiales</taxon>
        <taxon>Oleaceae</taxon>
        <taxon>Forsythieae</taxon>
        <taxon>Abeliophyllum</taxon>
    </lineage>
</organism>
<dbReference type="Proteomes" id="UP001604336">
    <property type="component" value="Unassembled WGS sequence"/>
</dbReference>